<accession>A0ABP0TV72</accession>
<sequence length="541" mass="58910">MATPTTDHPCSIGSLNEVRSWREKEQAAVAAAGGGGGGGDQTWLPPGFRFHPTDEELVSYYLAEKVCNSSFAVHAIAEVDLNKCEPWDLPEKAKMGEKEWYFFSLRDRKYPTGMRTNRATEAGYWKATGKDRDVTRSSRPPHELVGMKKTLVFYRGRAPKGEKTNWIMHEYRLEGAAAAAVDSNPLCHLVQHHPRITKDEWVVCRIFQKSAGGKKLSSFLYADSRFLQDAFLYQQLDDLTTGSATALLPAAALGSLQAQSPNPTVTDDDDGNFADCETCGGGGVATNNYIESTGAGCISCAIYPNCNDSQLLQSSPNFFNHKENTAPLPASGAAGMWITAKSRSGVGAGMILQPQQAGSIIGMSGMDQVIHQAAAGSGTLMSSMAKLCPNYELGFDPSSGKNMSIMPRMDFASQAYAAQCTSNLISLKALERASLRAKLEPYCYNGDDDDDDDDDEAQSSQRVTLGSYHGWGNMEHHQHHHHPIFSEPLQRNLIGADVPCITQTLCGAPPADQLPPSLFRYNNNKFGLPEATVDSLERMFA</sequence>
<dbReference type="InterPro" id="IPR003441">
    <property type="entry name" value="NAC-dom"/>
</dbReference>
<proteinExistence type="predicted"/>
<keyword evidence="2" id="KW-0804">Transcription</keyword>
<evidence type="ECO:0000259" key="4">
    <source>
        <dbReference type="PROSITE" id="PS51005"/>
    </source>
</evidence>
<dbReference type="PANTHER" id="PTHR31744:SF92">
    <property type="entry name" value="NAC DOMAIN-CONTAINING PROTEIN 87"/>
    <property type="match status" value="1"/>
</dbReference>
<gene>
    <name evidence="5" type="ORF">CSSPTR1EN2_LOCUS8040</name>
</gene>
<dbReference type="EMBL" id="OZ019907">
    <property type="protein sequence ID" value="CAK9205821.1"/>
    <property type="molecule type" value="Genomic_DNA"/>
</dbReference>
<keyword evidence="1" id="KW-0805">Transcription regulation</keyword>
<reference evidence="5" key="1">
    <citation type="submission" date="2024-02" db="EMBL/GenBank/DDBJ databases">
        <authorList>
            <consortium name="ELIXIR-Norway"/>
            <consortium name="Elixir Norway"/>
        </authorList>
    </citation>
    <scope>NUCLEOTIDE SEQUENCE</scope>
</reference>
<dbReference type="InterPro" id="IPR036093">
    <property type="entry name" value="NAC_dom_sf"/>
</dbReference>
<dbReference type="PROSITE" id="PS51005">
    <property type="entry name" value="NAC"/>
    <property type="match status" value="1"/>
</dbReference>
<keyword evidence="3" id="KW-0539">Nucleus</keyword>
<keyword evidence="6" id="KW-1185">Reference proteome</keyword>
<evidence type="ECO:0000256" key="1">
    <source>
        <dbReference type="ARBA" id="ARBA00023015"/>
    </source>
</evidence>
<organism evidence="5 6">
    <name type="scientific">Sphagnum troendelagicum</name>
    <dbReference type="NCBI Taxonomy" id="128251"/>
    <lineage>
        <taxon>Eukaryota</taxon>
        <taxon>Viridiplantae</taxon>
        <taxon>Streptophyta</taxon>
        <taxon>Embryophyta</taxon>
        <taxon>Bryophyta</taxon>
        <taxon>Sphagnophytina</taxon>
        <taxon>Sphagnopsida</taxon>
        <taxon>Sphagnales</taxon>
        <taxon>Sphagnaceae</taxon>
        <taxon>Sphagnum</taxon>
    </lineage>
</organism>
<dbReference type="Pfam" id="PF02365">
    <property type="entry name" value="NAM"/>
    <property type="match status" value="1"/>
</dbReference>
<dbReference type="Gene3D" id="2.170.150.80">
    <property type="entry name" value="NAC domain"/>
    <property type="match status" value="1"/>
</dbReference>
<protein>
    <recommendedName>
        <fullName evidence="4">NAC domain-containing protein</fullName>
    </recommendedName>
</protein>
<dbReference type="PANTHER" id="PTHR31744">
    <property type="entry name" value="PROTEIN CUP-SHAPED COTYLEDON 2-RELATED"/>
    <property type="match status" value="1"/>
</dbReference>
<evidence type="ECO:0000313" key="5">
    <source>
        <dbReference type="EMBL" id="CAK9205821.1"/>
    </source>
</evidence>
<name>A0ABP0TV72_9BRYO</name>
<evidence type="ECO:0000256" key="3">
    <source>
        <dbReference type="ARBA" id="ARBA00023242"/>
    </source>
</evidence>
<feature type="domain" description="NAC" evidence="4">
    <location>
        <begin position="44"/>
        <end position="209"/>
    </location>
</feature>
<dbReference type="Proteomes" id="UP001497512">
    <property type="component" value="Chromosome 15"/>
</dbReference>
<dbReference type="SUPFAM" id="SSF101941">
    <property type="entry name" value="NAC domain"/>
    <property type="match status" value="1"/>
</dbReference>
<evidence type="ECO:0000313" key="6">
    <source>
        <dbReference type="Proteomes" id="UP001497512"/>
    </source>
</evidence>
<evidence type="ECO:0000256" key="2">
    <source>
        <dbReference type="ARBA" id="ARBA00023163"/>
    </source>
</evidence>